<dbReference type="EMBL" id="QSFZ01000013">
    <property type="protein sequence ID" value="RHA90583.1"/>
    <property type="molecule type" value="Genomic_DNA"/>
</dbReference>
<evidence type="ECO:0000313" key="36">
    <source>
        <dbReference type="Proteomes" id="UP000260970"/>
    </source>
</evidence>
<dbReference type="Proteomes" id="UP000260642">
    <property type="component" value="Unassembled WGS sequence"/>
</dbReference>
<dbReference type="EMBL" id="WKQP01000002">
    <property type="protein sequence ID" value="MSC59075.1"/>
    <property type="molecule type" value="Genomic_DNA"/>
</dbReference>
<dbReference type="EMBL" id="QSDV01000012">
    <property type="protein sequence ID" value="RGZ18320.1"/>
    <property type="molecule type" value="Genomic_DNA"/>
</dbReference>
<dbReference type="OrthoDB" id="1770358at2"/>
<dbReference type="EMBL" id="JAJFBX010000015">
    <property type="protein sequence ID" value="MCC2747523.1"/>
    <property type="molecule type" value="Genomic_DNA"/>
</dbReference>
<dbReference type="Proteomes" id="UP000286581">
    <property type="component" value="Unassembled WGS sequence"/>
</dbReference>
<evidence type="ECO:0000313" key="1">
    <source>
        <dbReference type="EMBL" id="MCC2747523.1"/>
    </source>
</evidence>
<dbReference type="EMBL" id="VSTG01000008">
    <property type="protein sequence ID" value="TYL58106.1"/>
    <property type="molecule type" value="Genomic_DNA"/>
</dbReference>
<evidence type="ECO:0000313" key="51">
    <source>
        <dbReference type="Proteomes" id="UP000286104"/>
    </source>
</evidence>
<evidence type="ECO:0000313" key="8">
    <source>
        <dbReference type="EMBL" id="RGK45030.1"/>
    </source>
</evidence>
<dbReference type="EMBL" id="QSTP01000003">
    <property type="protein sequence ID" value="RGM72939.1"/>
    <property type="molecule type" value="Genomic_DNA"/>
</dbReference>
<dbReference type="Proteomes" id="UP000285865">
    <property type="component" value="Unassembled WGS sequence"/>
</dbReference>
<keyword evidence="6" id="KW-0240">DNA-directed RNA polymerase</keyword>
<dbReference type="Proteomes" id="UP000283683">
    <property type="component" value="Unassembled WGS sequence"/>
</dbReference>
<reference evidence="1" key="8">
    <citation type="submission" date="2021-10" db="EMBL/GenBank/DDBJ databases">
        <title>Collection of gut derived symbiotic bacterial strains cultured from healthy donors.</title>
        <authorList>
            <person name="Lin H."/>
            <person name="Littmann E."/>
            <person name="Claire K."/>
            <person name="Pamer E."/>
        </authorList>
    </citation>
    <scope>NUCLEOTIDE SEQUENCE</scope>
    <source>
        <strain evidence="1">MSK.22.92</strain>
    </source>
</reference>
<dbReference type="EMBL" id="QSAE01000005">
    <property type="protein sequence ID" value="RGW41035.1"/>
    <property type="molecule type" value="Genomic_DNA"/>
</dbReference>
<reference evidence="56 57" key="4">
    <citation type="submission" date="2019-08" db="EMBL/GenBank/DDBJ databases">
        <authorList>
            <person name="Duncan S."/>
            <person name="Walker A."/>
        </authorList>
    </citation>
    <scope>NUCLEOTIDE SEQUENCE [LARGE SCALE GENOMIC DNA]</scope>
    <source>
        <strain evidence="30 56">L2-21</strain>
        <strain evidence="31 57">T3WBe13</strain>
    </source>
</reference>
<evidence type="ECO:0000313" key="53">
    <source>
        <dbReference type="Proteomes" id="UP000286220"/>
    </source>
</evidence>
<dbReference type="Proteomes" id="UP000479563">
    <property type="component" value="Unassembled WGS sequence"/>
</dbReference>
<dbReference type="RefSeq" id="WP_012743432.1">
    <property type="nucleotide sequence ID" value="NZ_AP031452.1"/>
</dbReference>
<evidence type="ECO:0000313" key="58">
    <source>
        <dbReference type="Proteomes" id="UP000465607"/>
    </source>
</evidence>
<comment type="caution">
    <text evidence="6">The sequence shown here is derived from an EMBL/GenBank/DDBJ whole genome shotgun (WGS) entry which is preliminary data.</text>
</comment>
<evidence type="ECO:0000313" key="2">
    <source>
        <dbReference type="EMBL" id="MSC59075.1"/>
    </source>
</evidence>
<dbReference type="EMBL" id="QSFB01000002">
    <property type="protein sequence ID" value="RHA16099.1"/>
    <property type="molecule type" value="Genomic_DNA"/>
</dbReference>
<dbReference type="SUPFAM" id="SSF63393">
    <property type="entry name" value="RNA polymerase subunits"/>
    <property type="match status" value="1"/>
</dbReference>
<evidence type="ECO:0000313" key="11">
    <source>
        <dbReference type="EMBL" id="RGN25545.1"/>
    </source>
</evidence>
<evidence type="ECO:0000313" key="7">
    <source>
        <dbReference type="EMBL" id="RGI70452.1"/>
    </source>
</evidence>
<evidence type="ECO:0000313" key="31">
    <source>
        <dbReference type="EMBL" id="TYL58847.1"/>
    </source>
</evidence>
<dbReference type="EMBL" id="QRUJ01000010">
    <property type="protein sequence ID" value="RGR53835.1"/>
    <property type="molecule type" value="Genomic_DNA"/>
</dbReference>
<evidence type="ECO:0000313" key="52">
    <source>
        <dbReference type="Proteomes" id="UP000286181"/>
    </source>
</evidence>
<evidence type="ECO:0000313" key="40">
    <source>
        <dbReference type="Proteomes" id="UP000283297"/>
    </source>
</evidence>
<evidence type="ECO:0000313" key="28">
    <source>
        <dbReference type="EMBL" id="RHL29855.1"/>
    </source>
</evidence>
<evidence type="ECO:0000313" key="16">
    <source>
        <dbReference type="EMBL" id="RGW89698.1"/>
    </source>
</evidence>
<dbReference type="EMBL" id="JAAIMP010000004">
    <property type="protein sequence ID" value="NSC76579.1"/>
    <property type="molecule type" value="Genomic_DNA"/>
</dbReference>
<evidence type="ECO:0000313" key="10">
    <source>
        <dbReference type="EMBL" id="RGM72939.1"/>
    </source>
</evidence>
<evidence type="ECO:0000313" key="19">
    <source>
        <dbReference type="EMBL" id="RGZ94149.1"/>
    </source>
</evidence>
<evidence type="ECO:0000313" key="4">
    <source>
        <dbReference type="EMBL" id="NSC26222.1"/>
    </source>
</evidence>
<dbReference type="EMBL" id="QRPB01000010">
    <property type="protein sequence ID" value="RHL78711.1"/>
    <property type="molecule type" value="Genomic_DNA"/>
</dbReference>
<dbReference type="Proteomes" id="UP000260758">
    <property type="component" value="Unassembled WGS sequence"/>
</dbReference>
<evidence type="ECO:0000313" key="13">
    <source>
        <dbReference type="EMBL" id="RGT81583.1"/>
    </source>
</evidence>
<dbReference type="Proteomes" id="UP000283501">
    <property type="component" value="Unassembled WGS sequence"/>
</dbReference>
<evidence type="ECO:0000313" key="42">
    <source>
        <dbReference type="Proteomes" id="UP000283501"/>
    </source>
</evidence>
<evidence type="ECO:0000313" key="33">
    <source>
        <dbReference type="Proteomes" id="UP000260642"/>
    </source>
</evidence>
<evidence type="ECO:0000313" key="44">
    <source>
        <dbReference type="Proteomes" id="UP000283721"/>
    </source>
</evidence>
<evidence type="ECO:0000313" key="39">
    <source>
        <dbReference type="Proteomes" id="UP000266698"/>
    </source>
</evidence>
<dbReference type="EMBL" id="JRFS01000016">
    <property type="protein sequence ID" value="PWE83603.1"/>
    <property type="molecule type" value="Genomic_DNA"/>
</dbReference>
<dbReference type="Proteomes" id="UP001193756">
    <property type="component" value="Unassembled WGS sequence"/>
</dbReference>
<dbReference type="Proteomes" id="UP000284296">
    <property type="component" value="Unassembled WGS sequence"/>
</dbReference>
<dbReference type="EMBL" id="QSQP01000002">
    <property type="protein sequence ID" value="RGK45030.1"/>
    <property type="molecule type" value="Genomic_DNA"/>
</dbReference>
<reference evidence="56 57" key="5">
    <citation type="submission" date="2019-09" db="EMBL/GenBank/DDBJ databases">
        <title>Strain-level analysis of Eubacterium rectale using genomes from metagenomes.</title>
        <authorList>
            <person name="Karcher N."/>
            <person name="Segata N."/>
        </authorList>
    </citation>
    <scope>NUCLEOTIDE SEQUENCE [LARGE SCALE GENOMIC DNA]</scope>
    <source>
        <strain evidence="30 56">L2-21</strain>
        <strain evidence="31 57">T3WBe13</strain>
    </source>
</reference>
<evidence type="ECO:0000313" key="12">
    <source>
        <dbReference type="EMBL" id="RGR53835.1"/>
    </source>
</evidence>
<dbReference type="EMBL" id="QRON01000002">
    <property type="protein sequence ID" value="RHL29855.1"/>
    <property type="molecule type" value="Genomic_DNA"/>
</dbReference>
<dbReference type="Proteomes" id="UP000286341">
    <property type="component" value="Unassembled WGS sequence"/>
</dbReference>
<gene>
    <name evidence="29" type="ORF">DW001_09535</name>
    <name evidence="28" type="ORF">DW028_04315</name>
    <name evidence="27" type="ORF">DW038_07520</name>
    <name evidence="26" type="ORF">DW172_04550</name>
    <name evidence="25" type="ORF">DW703_05140</name>
    <name evidence="24" type="ORF">DW753_01765</name>
    <name evidence="23" type="ORF">DW775_00990</name>
    <name evidence="22" type="ORF">DW848_04850</name>
    <name evidence="21" type="ORF">DW912_11670</name>
    <name evidence="20" type="ORF">DW948_01905</name>
    <name evidence="19" type="ORF">DW967_05130</name>
    <name evidence="18" type="ORF">DW975_14565</name>
    <name evidence="16" type="ORF">DWV45_01060</name>
    <name evidence="15" type="ORF">DWV78_03165</name>
    <name evidence="14" type="ORF">DWW89_02870</name>
    <name evidence="13" type="ORF">DWX06_07690</name>
    <name evidence="12" type="ORF">DWY38_10110</name>
    <name evidence="17" type="ORF">DXA03_08440</name>
    <name evidence="11" type="ORF">DXB72_03335</name>
    <name evidence="10" type="ORF">DXB99_04645</name>
    <name evidence="9" type="ORF">DXC13_02190</name>
    <name evidence="8" type="ORF">DXD13_02170</name>
    <name evidence="7" type="ORF">DXD95_01945</name>
    <name evidence="31" type="ORF">FYL31_09130</name>
    <name evidence="30" type="ORF">FYL37_07810</name>
    <name evidence="5" type="ORF">G4312_04620</name>
    <name evidence="4" type="ORF">G4319_02495</name>
    <name evidence="2" type="ORF">GKE07_02310</name>
    <name evidence="3" type="ORF">GKE44_03425</name>
    <name evidence="6" type="ORF">LD38_08970</name>
    <name evidence="1" type="ORF">LK487_10885</name>
</gene>
<dbReference type="Proteomes" id="UP000324325">
    <property type="component" value="Unassembled WGS sequence"/>
</dbReference>
<evidence type="ECO:0000313" key="23">
    <source>
        <dbReference type="EMBL" id="RHD98093.1"/>
    </source>
</evidence>
<evidence type="ECO:0000313" key="46">
    <source>
        <dbReference type="Proteomes" id="UP000284296"/>
    </source>
</evidence>
<name>A0A2U2EGH2_9FIRM</name>
<reference evidence="4" key="6">
    <citation type="journal article" date="2020" name="Cell Host Microbe">
        <title>Functional and Genomic Variation between Human-Derived Isolates of Lachnospiraceae Reveals Inter- and Intra-Species Diversity.</title>
        <authorList>
            <person name="Sorbara M.T."/>
            <person name="Littmann E.R."/>
            <person name="Fontana E."/>
            <person name="Moody T.U."/>
            <person name="Kohout C.E."/>
            <person name="Gjonbalaj M."/>
            <person name="Eaton V."/>
            <person name="Seok R."/>
            <person name="Leiner I.M."/>
            <person name="Pamer E.G."/>
        </authorList>
    </citation>
    <scope>NUCLEOTIDE SEQUENCE</scope>
    <source>
        <strain evidence="5">MSK.16.45</strain>
        <strain evidence="4">MSK.17.79</strain>
    </source>
</reference>
<evidence type="ECO:0000313" key="26">
    <source>
        <dbReference type="EMBL" id="RHI24304.1"/>
    </source>
</evidence>
<evidence type="ECO:0000313" key="43">
    <source>
        <dbReference type="Proteomes" id="UP000283683"/>
    </source>
</evidence>
<dbReference type="Proteomes" id="UP000266698">
    <property type="component" value="Unassembled WGS sequence"/>
</dbReference>
<evidence type="ECO:0000313" key="9">
    <source>
        <dbReference type="EMBL" id="RGM52174.1"/>
    </source>
</evidence>
<dbReference type="EMBL" id="QSAZ01000001">
    <property type="protein sequence ID" value="RGW89698.1"/>
    <property type="molecule type" value="Genomic_DNA"/>
</dbReference>
<dbReference type="EMBL" id="QSUG01000002">
    <property type="protein sequence ID" value="RGN25545.1"/>
    <property type="molecule type" value="Genomic_DNA"/>
</dbReference>
<evidence type="ECO:0000313" key="57">
    <source>
        <dbReference type="Proteomes" id="UP000324327"/>
    </source>
</evidence>
<dbReference type="EMBL" id="QSHU01000004">
    <property type="protein sequence ID" value="RHC40464.1"/>
    <property type="molecule type" value="Genomic_DNA"/>
</dbReference>
<dbReference type="EMBL" id="QRXG01000010">
    <property type="protein sequence ID" value="RGT81583.1"/>
    <property type="molecule type" value="Genomic_DNA"/>
</dbReference>
<dbReference type="EMBL" id="VSTF01000009">
    <property type="protein sequence ID" value="TYL58847.1"/>
    <property type="molecule type" value="Genomic_DNA"/>
</dbReference>
<dbReference type="EMBL" id="QSKC01000002">
    <property type="protein sequence ID" value="RHE34032.1"/>
    <property type="molecule type" value="Genomic_DNA"/>
</dbReference>
<organism evidence="6 32">
    <name type="scientific">Agathobacter rectalis</name>
    <dbReference type="NCBI Taxonomy" id="39491"/>
    <lineage>
        <taxon>Bacteria</taxon>
        <taxon>Bacillati</taxon>
        <taxon>Bacillota</taxon>
        <taxon>Clostridia</taxon>
        <taxon>Lachnospirales</taxon>
        <taxon>Lachnospiraceae</taxon>
        <taxon>Agathobacter</taxon>
    </lineage>
</organism>
<dbReference type="Proteomes" id="UP000465607">
    <property type="component" value="Unassembled WGS sequence"/>
</dbReference>
<evidence type="ECO:0000313" key="54">
    <source>
        <dbReference type="Proteomes" id="UP000286341"/>
    </source>
</evidence>
<dbReference type="Proteomes" id="UP000245905">
    <property type="component" value="Unassembled WGS sequence"/>
</dbReference>
<dbReference type="OMA" id="YTEMSEE"/>
<reference evidence="58 59" key="3">
    <citation type="journal article" date="2019" name="Nat. Med.">
        <title>A library of human gut bacterial isolates paired with longitudinal multiomics data enables mechanistic microbiome research.</title>
        <authorList>
            <person name="Poyet M."/>
            <person name="Groussin M."/>
            <person name="Gibbons S.M."/>
            <person name="Avila-Pacheco J."/>
            <person name="Jiang X."/>
            <person name="Kearney S.M."/>
            <person name="Perrotta A.R."/>
            <person name="Berdy B."/>
            <person name="Zhao S."/>
            <person name="Lieberman T.D."/>
            <person name="Swanson P.K."/>
            <person name="Smith M."/>
            <person name="Roesemann S."/>
            <person name="Alexander J.E."/>
            <person name="Rich S.A."/>
            <person name="Livny J."/>
            <person name="Vlamakis H."/>
            <person name="Clish C."/>
            <person name="Bullock K."/>
            <person name="Deik A."/>
            <person name="Scott J."/>
            <person name="Pierce K.A."/>
            <person name="Xavier R.J."/>
            <person name="Alm E.J."/>
        </authorList>
    </citation>
    <scope>NUCLEOTIDE SEQUENCE [LARGE SCALE GENOMIC DNA]</scope>
    <source>
        <strain evidence="2 59">BIOML-A11</strain>
        <strain evidence="3 58">BIOML-A5</strain>
    </source>
</reference>
<dbReference type="EMBL" id="QSES01000007">
    <property type="protein sequence ID" value="RGZ94149.1"/>
    <property type="molecule type" value="Genomic_DNA"/>
</dbReference>
<evidence type="ECO:0000313" key="38">
    <source>
        <dbReference type="Proteomes" id="UP000266066"/>
    </source>
</evidence>
<dbReference type="EMBL" id="JAAILW010000003">
    <property type="protein sequence ID" value="NSC26222.1"/>
    <property type="molecule type" value="Genomic_DNA"/>
</dbReference>
<accession>A0A2U2EGH2</accession>
<evidence type="ECO:0000313" key="49">
    <source>
        <dbReference type="Proteomes" id="UP000285290"/>
    </source>
</evidence>
<dbReference type="InterPro" id="IPR029040">
    <property type="entry name" value="RPABC4/Spt4"/>
</dbReference>
<evidence type="ECO:0000313" key="18">
    <source>
        <dbReference type="EMBL" id="RGZ73763.1"/>
    </source>
</evidence>
<dbReference type="EMBL" id="WKQV01000003">
    <property type="protein sequence ID" value="MSD26238.1"/>
    <property type="molecule type" value="Genomic_DNA"/>
</dbReference>
<reference evidence="6 32" key="1">
    <citation type="submission" date="2014-09" db="EMBL/GenBank/DDBJ databases">
        <title>Butyrate-producing bacteria isolated from human gut.</title>
        <authorList>
            <person name="Zhang Q."/>
            <person name="Zhao L."/>
        </authorList>
    </citation>
    <scope>NUCLEOTIDE SEQUENCE [LARGE SCALE GENOMIC DNA]</scope>
    <source>
        <strain evidence="6 32">R22</strain>
    </source>
</reference>
<dbReference type="GO" id="GO:0000428">
    <property type="term" value="C:DNA-directed RNA polymerase complex"/>
    <property type="evidence" value="ECO:0007669"/>
    <property type="project" value="UniProtKB-KW"/>
</dbReference>
<reference evidence="33 34" key="2">
    <citation type="submission" date="2018-08" db="EMBL/GenBank/DDBJ databases">
        <title>A genome reference for cultivated species of the human gut microbiota.</title>
        <authorList>
            <person name="Zou Y."/>
            <person name="Xue W."/>
            <person name="Luo G."/>
        </authorList>
    </citation>
    <scope>NUCLEOTIDE SEQUENCE [LARGE SCALE GENOMIC DNA]</scope>
    <source>
        <strain evidence="16 43">AF06-19</strain>
        <strain evidence="15 55">AF12-8</strain>
        <strain evidence="14 45">AF17-27</strain>
        <strain evidence="13 46">AF18-16LB</strain>
        <strain evidence="12 38">AF25-15</strain>
        <strain evidence="29 39">AF36-2BH</strain>
        <strain evidence="28 40">AF38-24</strain>
        <strain evidence="27 52">AF39-14AC</strain>
        <strain evidence="26 50">AM16-11</strain>
        <strain evidence="25 42">AM26-2LB</strain>
        <strain evidence="24 49">AM29-10</strain>
        <strain evidence="23 47">AM30-13AC</strain>
        <strain evidence="22 51">AM36-3AA</strain>
        <strain evidence="21 53">AM42-17AT</strain>
        <strain evidence="20 54">AM44-1AT</strain>
        <strain evidence="19 44">AM47-6BH</strain>
        <strain evidence="18 41">AM48-7</strain>
        <strain evidence="17 48">AM54-25XD</strain>
        <strain evidence="11 36">OM05-6AA</strain>
        <strain evidence="10 35">OM07-13</strain>
        <strain evidence="9 34">OM08-12AT</strain>
        <strain evidence="8 37">TF11-15AC</strain>
        <strain evidence="7 33">TM10-3</strain>
    </source>
</reference>
<evidence type="ECO:0000313" key="20">
    <source>
        <dbReference type="EMBL" id="RHA16099.1"/>
    </source>
</evidence>
<dbReference type="EMBL" id="QSEN01000042">
    <property type="protein sequence ID" value="RGZ73763.1"/>
    <property type="molecule type" value="Genomic_DNA"/>
</dbReference>
<evidence type="ECO:0000313" key="55">
    <source>
        <dbReference type="Proteomes" id="UP000286581"/>
    </source>
</evidence>
<evidence type="ECO:0000313" key="47">
    <source>
        <dbReference type="Proteomes" id="UP000284835"/>
    </source>
</evidence>
<dbReference type="Proteomes" id="UP000266066">
    <property type="component" value="Unassembled WGS sequence"/>
</dbReference>
<evidence type="ECO:0000313" key="25">
    <source>
        <dbReference type="EMBL" id="RHF05760.1"/>
    </source>
</evidence>
<dbReference type="EMBL" id="QRKN01000002">
    <property type="protein sequence ID" value="RHI24304.1"/>
    <property type="molecule type" value="Genomic_DNA"/>
</dbReference>
<dbReference type="Proteomes" id="UP000283765">
    <property type="component" value="Unassembled WGS sequence"/>
</dbReference>
<evidence type="ECO:0000313" key="17">
    <source>
        <dbReference type="EMBL" id="RGZ18320.1"/>
    </source>
</evidence>
<keyword evidence="6" id="KW-0804">Transcription</keyword>
<evidence type="ECO:0000313" key="6">
    <source>
        <dbReference type="EMBL" id="PWE83603.1"/>
    </source>
</evidence>
<evidence type="ECO:0000313" key="29">
    <source>
        <dbReference type="EMBL" id="RHL78711.1"/>
    </source>
</evidence>
<evidence type="ECO:0000313" key="14">
    <source>
        <dbReference type="EMBL" id="RGU27828.1"/>
    </source>
</evidence>
<dbReference type="Proteomes" id="UP000284835">
    <property type="component" value="Unassembled WGS sequence"/>
</dbReference>
<dbReference type="AlphaFoldDB" id="A0A2U2EGH2"/>
<evidence type="ECO:0000313" key="34">
    <source>
        <dbReference type="Proteomes" id="UP000260717"/>
    </source>
</evidence>
<dbReference type="EMBL" id="QSKY01000005">
    <property type="protein sequence ID" value="RHF05760.1"/>
    <property type="molecule type" value="Genomic_DNA"/>
</dbReference>
<evidence type="ECO:0000313" key="48">
    <source>
        <dbReference type="Proteomes" id="UP000285209"/>
    </source>
</evidence>
<evidence type="ECO:0000313" key="35">
    <source>
        <dbReference type="Proteomes" id="UP000260758"/>
    </source>
</evidence>
<dbReference type="EMBL" id="QSJS01000001">
    <property type="protein sequence ID" value="RHD98093.1"/>
    <property type="molecule type" value="Genomic_DNA"/>
</dbReference>
<dbReference type="EMBL" id="QROF01000005">
    <property type="protein sequence ID" value="RHL04875.1"/>
    <property type="molecule type" value="Genomic_DNA"/>
</dbReference>
<evidence type="ECO:0000313" key="50">
    <source>
        <dbReference type="Proteomes" id="UP000285865"/>
    </source>
</evidence>
<dbReference type="Proteomes" id="UP000261052">
    <property type="component" value="Unassembled WGS sequence"/>
</dbReference>
<dbReference type="Proteomes" id="UP001197847">
    <property type="component" value="Unassembled WGS sequence"/>
</dbReference>
<dbReference type="EMBL" id="QSOB01000002">
    <property type="protein sequence ID" value="RGI70452.1"/>
    <property type="molecule type" value="Genomic_DNA"/>
</dbReference>
<dbReference type="Proteomes" id="UP000285290">
    <property type="component" value="Unassembled WGS sequence"/>
</dbReference>
<dbReference type="Proteomes" id="UP000283297">
    <property type="component" value="Unassembled WGS sequence"/>
</dbReference>
<dbReference type="Proteomes" id="UP001193670">
    <property type="component" value="Unassembled WGS sequence"/>
</dbReference>
<evidence type="ECO:0000313" key="41">
    <source>
        <dbReference type="Proteomes" id="UP000283431"/>
    </source>
</evidence>
<evidence type="ECO:0000313" key="22">
    <source>
        <dbReference type="EMBL" id="RHC40464.1"/>
    </source>
</evidence>
<reference evidence="4" key="7">
    <citation type="submission" date="2020-02" db="EMBL/GenBank/DDBJ databases">
        <authorList>
            <person name="Littmann E."/>
            <person name="Sorbara M."/>
        </authorList>
    </citation>
    <scope>NUCLEOTIDE SEQUENCE</scope>
    <source>
        <strain evidence="5">MSK.16.45</strain>
        <strain evidence="4">MSK.17.79</strain>
    </source>
</reference>
<dbReference type="Proteomes" id="UP000283721">
    <property type="component" value="Unassembled WGS sequence"/>
</dbReference>
<evidence type="ECO:0000313" key="30">
    <source>
        <dbReference type="EMBL" id="TYL58106.1"/>
    </source>
</evidence>
<evidence type="ECO:0000313" key="21">
    <source>
        <dbReference type="EMBL" id="RHA90583.1"/>
    </source>
</evidence>
<protein>
    <submittedName>
        <fullName evidence="6">DNA-directed RNA polymerase subunit M</fullName>
    </submittedName>
</protein>
<evidence type="ECO:0000313" key="59">
    <source>
        <dbReference type="Proteomes" id="UP000479563"/>
    </source>
</evidence>
<dbReference type="Proteomes" id="UP000286104">
    <property type="component" value="Unassembled WGS sequence"/>
</dbReference>
<evidence type="ECO:0000313" key="37">
    <source>
        <dbReference type="Proteomes" id="UP000261052"/>
    </source>
</evidence>
<evidence type="ECO:0000313" key="3">
    <source>
        <dbReference type="EMBL" id="MSD26238.1"/>
    </source>
</evidence>
<evidence type="ECO:0000313" key="45">
    <source>
        <dbReference type="Proteomes" id="UP000283765"/>
    </source>
</evidence>
<dbReference type="EMBL" id="QRXR01000003">
    <property type="protein sequence ID" value="RGU27828.1"/>
    <property type="molecule type" value="Genomic_DNA"/>
</dbReference>
<dbReference type="Proteomes" id="UP000286220">
    <property type="component" value="Unassembled WGS sequence"/>
</dbReference>
<dbReference type="Proteomes" id="UP000324327">
    <property type="component" value="Unassembled WGS sequence"/>
</dbReference>
<dbReference type="Proteomes" id="UP000286181">
    <property type="component" value="Unassembled WGS sequence"/>
</dbReference>
<dbReference type="Proteomes" id="UP000285209">
    <property type="component" value="Unassembled WGS sequence"/>
</dbReference>
<sequence>MMKIYICPDCGWIRMVSRRKEVECFKCGRPQMRLTNLEFGKYTNMSEKERQDYADAWLYIHRKKEK</sequence>
<dbReference type="EMBL" id="QSTI01000002">
    <property type="protein sequence ID" value="RGM52174.1"/>
    <property type="molecule type" value="Genomic_DNA"/>
</dbReference>
<evidence type="ECO:0000313" key="32">
    <source>
        <dbReference type="Proteomes" id="UP000245905"/>
    </source>
</evidence>
<dbReference type="Proteomes" id="UP000283431">
    <property type="component" value="Unassembled WGS sequence"/>
</dbReference>
<dbReference type="Proteomes" id="UP000260970">
    <property type="component" value="Unassembled WGS sequence"/>
</dbReference>
<evidence type="ECO:0000313" key="24">
    <source>
        <dbReference type="EMBL" id="RHE34032.1"/>
    </source>
</evidence>
<evidence type="ECO:0000313" key="56">
    <source>
        <dbReference type="Proteomes" id="UP000324325"/>
    </source>
</evidence>
<proteinExistence type="predicted"/>
<evidence type="ECO:0000313" key="15">
    <source>
        <dbReference type="EMBL" id="RGW41035.1"/>
    </source>
</evidence>
<evidence type="ECO:0000313" key="27">
    <source>
        <dbReference type="EMBL" id="RHL04875.1"/>
    </source>
</evidence>
<evidence type="ECO:0000313" key="5">
    <source>
        <dbReference type="EMBL" id="NSC76579.1"/>
    </source>
</evidence>
<dbReference type="Proteomes" id="UP000260717">
    <property type="component" value="Unassembled WGS sequence"/>
</dbReference>